<dbReference type="InterPro" id="IPR024207">
    <property type="entry name" value="CotJB_dom"/>
</dbReference>
<evidence type="ECO:0000259" key="1">
    <source>
        <dbReference type="Pfam" id="PF12652"/>
    </source>
</evidence>
<proteinExistence type="predicted"/>
<protein>
    <submittedName>
        <fullName evidence="2">Polypeptide composition of the spore coat protein CotJB</fullName>
    </submittedName>
</protein>
<dbReference type="EMBL" id="JENJ01000020">
    <property type="protein sequence ID" value="KGM96571.1"/>
    <property type="molecule type" value="Genomic_DNA"/>
</dbReference>
<dbReference type="Proteomes" id="UP000030012">
    <property type="component" value="Unassembled WGS sequence"/>
</dbReference>
<accession>A0A0A0I8D7</accession>
<dbReference type="OrthoDB" id="9804099at2"/>
<dbReference type="PIRSF" id="PIRSF010606">
    <property type="entry name" value="Spore_coat_CotJB"/>
    <property type="match status" value="1"/>
</dbReference>
<name>A0A0A0I8D7_CLONO</name>
<feature type="domain" description="Protein CotJB" evidence="1">
    <location>
        <begin position="13"/>
        <end position="88"/>
    </location>
</feature>
<sequence>MDQFSYNTLSRKDLMKKIYELEFSTIDLNLYLDNHPENSDALQAFNELSKNTNKLKKIYEVNFGPLTNFGYSESSSPWAWIDEPWPWEKSQK</sequence>
<evidence type="ECO:0000313" key="3">
    <source>
        <dbReference type="Proteomes" id="UP000030012"/>
    </source>
</evidence>
<organism evidence="2 3">
    <name type="scientific">Clostridium novyi A str. 4552</name>
    <dbReference type="NCBI Taxonomy" id="1444289"/>
    <lineage>
        <taxon>Bacteria</taxon>
        <taxon>Bacillati</taxon>
        <taxon>Bacillota</taxon>
        <taxon>Clostridia</taxon>
        <taxon>Eubacteriales</taxon>
        <taxon>Clostridiaceae</taxon>
        <taxon>Clostridium</taxon>
    </lineage>
</organism>
<keyword evidence="2" id="KW-0167">Capsid protein</keyword>
<evidence type="ECO:0000313" key="2">
    <source>
        <dbReference type="EMBL" id="KGM96571.1"/>
    </source>
</evidence>
<keyword evidence="2" id="KW-0946">Virion</keyword>
<dbReference type="InterPro" id="IPR016571">
    <property type="entry name" value="Spore_coat_assembly_CotJB"/>
</dbReference>
<dbReference type="Pfam" id="PF12652">
    <property type="entry name" value="CotJB"/>
    <property type="match status" value="1"/>
</dbReference>
<dbReference type="AlphaFoldDB" id="A0A0A0I8D7"/>
<comment type="caution">
    <text evidence="2">The sequence shown here is derived from an EMBL/GenBank/DDBJ whole genome shotgun (WGS) entry which is preliminary data.</text>
</comment>
<dbReference type="RefSeq" id="WP_039254563.1">
    <property type="nucleotide sequence ID" value="NZ_JENJ01000020.1"/>
</dbReference>
<reference evidence="2 3" key="1">
    <citation type="submission" date="2014-01" db="EMBL/GenBank/DDBJ databases">
        <title>Plasmidome dynamics in the species complex Clostridium novyi sensu lato converts strains of independent lineages into distinctly different pathogens.</title>
        <authorList>
            <person name="Skarin H."/>
            <person name="Segerman B."/>
        </authorList>
    </citation>
    <scope>NUCLEOTIDE SEQUENCE [LARGE SCALE GENOMIC DNA]</scope>
    <source>
        <strain evidence="2 3">4552</strain>
    </source>
</reference>
<gene>
    <name evidence="2" type="ORF">Z968_05905</name>
</gene>